<dbReference type="Gene3D" id="3.10.129.10">
    <property type="entry name" value="Hotdog Thioesterase"/>
    <property type="match status" value="1"/>
</dbReference>
<dbReference type="InterPro" id="IPR029069">
    <property type="entry name" value="HotDog_dom_sf"/>
</dbReference>
<reference evidence="2" key="1">
    <citation type="submission" date="2023-07" db="EMBL/GenBank/DDBJ databases">
        <title>Bacterial whole genome sequence for Sphingobium sp. HBC34.</title>
        <authorList>
            <person name="Le V."/>
            <person name="Ko S.-R."/>
            <person name="Ahn C.-Y."/>
            <person name="Oh H.-M."/>
        </authorList>
    </citation>
    <scope>NUCLEOTIDE SEQUENCE</scope>
    <source>
        <strain evidence="2">HBC34</strain>
    </source>
</reference>
<dbReference type="RefSeq" id="WP_304536753.1">
    <property type="nucleotide sequence ID" value="NZ_JAUQOM010000008.1"/>
</dbReference>
<keyword evidence="2" id="KW-0378">Hydrolase</keyword>
<name>A0ABT8ZP84_9SPHN</name>
<dbReference type="GO" id="GO:0016787">
    <property type="term" value="F:hydrolase activity"/>
    <property type="evidence" value="ECO:0007669"/>
    <property type="project" value="UniProtKB-KW"/>
</dbReference>
<feature type="domain" description="Thioesterase" evidence="1">
    <location>
        <begin position="47"/>
        <end position="109"/>
    </location>
</feature>
<proteinExistence type="predicted"/>
<evidence type="ECO:0000259" key="1">
    <source>
        <dbReference type="Pfam" id="PF03061"/>
    </source>
</evidence>
<dbReference type="EC" id="3.1.2.-" evidence="2"/>
<dbReference type="SUPFAM" id="SSF54637">
    <property type="entry name" value="Thioesterase/thiol ester dehydrase-isomerase"/>
    <property type="match status" value="1"/>
</dbReference>
<sequence length="132" mass="14573">MRKMMARPHIRVLFGMDMVDYQVGKVTLGIDHRPELGHAPGWFQGTVTSALAECAAALSGVTVAVDKDTMTLQQSIYFTGPARGTRLIAEGRVVTQGRRISTTAADIFVLRDDERHLCATMTMTVIHTELKR</sequence>
<dbReference type="EMBL" id="JAUQOM010000008">
    <property type="protein sequence ID" value="MDO7836330.1"/>
    <property type="molecule type" value="Genomic_DNA"/>
</dbReference>
<evidence type="ECO:0000313" key="2">
    <source>
        <dbReference type="EMBL" id="MDO7836330.1"/>
    </source>
</evidence>
<dbReference type="InterPro" id="IPR006683">
    <property type="entry name" value="Thioestr_dom"/>
</dbReference>
<comment type="caution">
    <text evidence="2">The sequence shown here is derived from an EMBL/GenBank/DDBJ whole genome shotgun (WGS) entry which is preliminary data.</text>
</comment>
<keyword evidence="3" id="KW-1185">Reference proteome</keyword>
<evidence type="ECO:0000313" key="3">
    <source>
        <dbReference type="Proteomes" id="UP001176471"/>
    </source>
</evidence>
<organism evidence="2 3">
    <name type="scientific">Sphingobium cyanobacteriorum</name>
    <dbReference type="NCBI Taxonomy" id="3063954"/>
    <lineage>
        <taxon>Bacteria</taxon>
        <taxon>Pseudomonadati</taxon>
        <taxon>Pseudomonadota</taxon>
        <taxon>Alphaproteobacteria</taxon>
        <taxon>Sphingomonadales</taxon>
        <taxon>Sphingomonadaceae</taxon>
        <taxon>Sphingobium</taxon>
    </lineage>
</organism>
<protein>
    <submittedName>
        <fullName evidence="2">PaaI family thioesterase</fullName>
        <ecNumber evidence="2">3.1.2.-</ecNumber>
    </submittedName>
</protein>
<dbReference type="Proteomes" id="UP001176471">
    <property type="component" value="Unassembled WGS sequence"/>
</dbReference>
<gene>
    <name evidence="2" type="ORF">Q4610_14870</name>
</gene>
<accession>A0ABT8ZP84</accession>
<dbReference type="Pfam" id="PF03061">
    <property type="entry name" value="4HBT"/>
    <property type="match status" value="1"/>
</dbReference>
<dbReference type="CDD" id="cd03443">
    <property type="entry name" value="PaaI_thioesterase"/>
    <property type="match status" value="1"/>
</dbReference>